<dbReference type="Pfam" id="PF01658">
    <property type="entry name" value="Inos-1-P_synth"/>
    <property type="match status" value="1"/>
</dbReference>
<dbReference type="Gene3D" id="3.30.360.10">
    <property type="entry name" value="Dihydrodipicolinate Reductase, domain 2"/>
    <property type="match status" value="1"/>
</dbReference>
<reference evidence="2 3" key="1">
    <citation type="journal article" date="2016" name="Nat. Commun.">
        <title>Thousands of microbial genomes shed light on interconnected biogeochemical processes in an aquifer system.</title>
        <authorList>
            <person name="Anantharaman K."/>
            <person name="Brown C.T."/>
            <person name="Hug L.A."/>
            <person name="Sharon I."/>
            <person name="Castelle C.J."/>
            <person name="Probst A.J."/>
            <person name="Thomas B.C."/>
            <person name="Singh A."/>
            <person name="Wilkins M.J."/>
            <person name="Karaoz U."/>
            <person name="Brodie E.L."/>
            <person name="Williams K.H."/>
            <person name="Hubbard S.S."/>
            <person name="Banfield J.F."/>
        </authorList>
    </citation>
    <scope>NUCLEOTIDE SEQUENCE [LARGE SCALE GENOMIC DNA]</scope>
</reference>
<evidence type="ECO:0000313" key="3">
    <source>
        <dbReference type="Proteomes" id="UP000177309"/>
    </source>
</evidence>
<evidence type="ECO:0000259" key="1">
    <source>
        <dbReference type="Pfam" id="PF01658"/>
    </source>
</evidence>
<dbReference type="Proteomes" id="UP000177309">
    <property type="component" value="Unassembled WGS sequence"/>
</dbReference>
<name>A0A1F4TL51_UNCSA</name>
<protein>
    <recommendedName>
        <fullName evidence="1">Myo-inositol-1-phosphate synthase GAPDH-like domain-containing protein</fullName>
    </recommendedName>
</protein>
<dbReference type="PANTHER" id="PTHR43125">
    <property type="entry name" value="INOSITOL-3-PHOSPHATE SYNTHASE"/>
    <property type="match status" value="1"/>
</dbReference>
<dbReference type="SUPFAM" id="SSF55347">
    <property type="entry name" value="Glyceraldehyde-3-phosphate dehydrogenase-like, C-terminal domain"/>
    <property type="match status" value="1"/>
</dbReference>
<dbReference type="SUPFAM" id="SSF51735">
    <property type="entry name" value="NAD(P)-binding Rossmann-fold domains"/>
    <property type="match status" value="1"/>
</dbReference>
<dbReference type="AlphaFoldDB" id="A0A1F4TL51"/>
<dbReference type="InterPro" id="IPR052199">
    <property type="entry name" value="MIPS"/>
</dbReference>
<dbReference type="PANTHER" id="PTHR43125:SF1">
    <property type="entry name" value="INOSITOL-3-PHOSPHATE SYNTHASE"/>
    <property type="match status" value="1"/>
</dbReference>
<gene>
    <name evidence="2" type="ORF">A2462_08850</name>
</gene>
<comment type="caution">
    <text evidence="2">The sequence shown here is derived from an EMBL/GenBank/DDBJ whole genome shotgun (WGS) entry which is preliminary data.</text>
</comment>
<organism evidence="2 3">
    <name type="scientific">candidate division WOR-1 bacterium RIFOXYC2_FULL_41_25</name>
    <dbReference type="NCBI Taxonomy" id="1802586"/>
    <lineage>
        <taxon>Bacteria</taxon>
        <taxon>Bacillati</taxon>
        <taxon>Saganbacteria</taxon>
    </lineage>
</organism>
<dbReference type="GO" id="GO:0004512">
    <property type="term" value="F:inositol-3-phosphate synthase activity"/>
    <property type="evidence" value="ECO:0007669"/>
    <property type="project" value="TreeGrafter"/>
</dbReference>
<evidence type="ECO:0000313" key="2">
    <source>
        <dbReference type="EMBL" id="OGC33337.1"/>
    </source>
</evidence>
<dbReference type="EMBL" id="MEUI01000036">
    <property type="protein sequence ID" value="OGC33337.1"/>
    <property type="molecule type" value="Genomic_DNA"/>
</dbReference>
<dbReference type="GO" id="GO:0006021">
    <property type="term" value="P:inositol biosynthetic process"/>
    <property type="evidence" value="ECO:0007669"/>
    <property type="project" value="TreeGrafter"/>
</dbReference>
<feature type="domain" description="Myo-inositol-1-phosphate synthase GAPDH-like" evidence="1">
    <location>
        <begin position="190"/>
        <end position="289"/>
    </location>
</feature>
<dbReference type="Gene3D" id="3.40.50.720">
    <property type="entry name" value="NAD(P)-binding Rossmann-like Domain"/>
    <property type="match status" value="1"/>
</dbReference>
<proteinExistence type="predicted"/>
<dbReference type="InterPro" id="IPR036291">
    <property type="entry name" value="NAD(P)-bd_dom_sf"/>
</dbReference>
<sequence length="355" mass="38924">MTKINVAIMGVGSLTKALVEGVSFYTKNPNEKTGLIHPLIGNYGVHDINFVAAFDVDERKVGKKLHEAISEGANVTKQITKPIEYEAIVHRGPTLDGVIDEMKGSFVVESNAPVANVVNILKKSKADIVVNLVPTGSDQATYAYAEAALDAGCSFINCIPTPLVTIKDWRKRFENKGLVLLGDDTKSQLGATMLNRFLLHLLKMRGIRVTKTEQENRGGNADHYNLLYRAKSKEKSKGEALTKFLDKNDAKPKVTFHYTGESSGHKNVFLKIEGEIFGRTPISIDAKIEDEISINGAGTIVDAIRIAKLLVDSKKQNEAYKACPFLMKSPPEPLSDTEASTTFENLLSELAQFTI</sequence>
<dbReference type="InterPro" id="IPR013021">
    <property type="entry name" value="Myo-inos-1-P_Synthase_GAPDH"/>
</dbReference>
<accession>A0A1F4TL51</accession>